<feature type="non-terminal residue" evidence="3">
    <location>
        <position position="98"/>
    </location>
</feature>
<feature type="compositionally biased region" description="Polar residues" evidence="1">
    <location>
        <begin position="89"/>
        <end position="98"/>
    </location>
</feature>
<dbReference type="Proteomes" id="UP000263489">
    <property type="component" value="Unassembled WGS sequence"/>
</dbReference>
<dbReference type="AlphaFoldDB" id="A0A352IY12"/>
<gene>
    <name evidence="3" type="ORF">DC045_18965</name>
</gene>
<keyword evidence="2" id="KW-0732">Signal</keyword>
<dbReference type="EMBL" id="DNNA01000295">
    <property type="protein sequence ID" value="HBC36345.1"/>
    <property type="molecule type" value="Genomic_DNA"/>
</dbReference>
<evidence type="ECO:0000256" key="2">
    <source>
        <dbReference type="SAM" id="SignalP"/>
    </source>
</evidence>
<evidence type="ECO:0000313" key="4">
    <source>
        <dbReference type="Proteomes" id="UP000263489"/>
    </source>
</evidence>
<reference evidence="3 4" key="1">
    <citation type="journal article" date="2018" name="Nat. Biotechnol.">
        <title>A standardized bacterial taxonomy based on genome phylogeny substantially revises the tree of life.</title>
        <authorList>
            <person name="Parks D.H."/>
            <person name="Chuvochina M."/>
            <person name="Waite D.W."/>
            <person name="Rinke C."/>
            <person name="Skarshewski A."/>
            <person name="Chaumeil P.A."/>
            <person name="Hugenholtz P."/>
        </authorList>
    </citation>
    <scope>NUCLEOTIDE SEQUENCE [LARGE SCALE GENOMIC DNA]</scope>
    <source>
        <strain evidence="3">UBA9380</strain>
    </source>
</reference>
<comment type="caution">
    <text evidence="3">The sequence shown here is derived from an EMBL/GenBank/DDBJ whole genome shotgun (WGS) entry which is preliminary data.</text>
</comment>
<organism evidence="3 4">
    <name type="scientific">Marinobacter adhaerens</name>
    <dbReference type="NCBI Taxonomy" id="1033846"/>
    <lineage>
        <taxon>Bacteria</taxon>
        <taxon>Pseudomonadati</taxon>
        <taxon>Pseudomonadota</taxon>
        <taxon>Gammaproteobacteria</taxon>
        <taxon>Pseudomonadales</taxon>
        <taxon>Marinobacteraceae</taxon>
        <taxon>Marinobacter</taxon>
    </lineage>
</organism>
<feature type="region of interest" description="Disordered" evidence="1">
    <location>
        <begin position="68"/>
        <end position="98"/>
    </location>
</feature>
<evidence type="ECO:0000313" key="3">
    <source>
        <dbReference type="EMBL" id="HBC36345.1"/>
    </source>
</evidence>
<sequence>MQIDGIRWCRYPTRAILAALLLSFSLTGAAQQLDRATLPLEPGTPVPDDYYRAEFVILERIVEPEAVNERMSDRSVEPPLETEEVLWSSLENGTTETT</sequence>
<feature type="chain" id="PRO_5017057390" evidence="2">
    <location>
        <begin position="31"/>
        <end position="98"/>
    </location>
</feature>
<accession>A0A352IY12</accession>
<proteinExistence type="predicted"/>
<name>A0A352IY12_9GAMM</name>
<evidence type="ECO:0000256" key="1">
    <source>
        <dbReference type="SAM" id="MobiDB-lite"/>
    </source>
</evidence>
<feature type="signal peptide" evidence="2">
    <location>
        <begin position="1"/>
        <end position="30"/>
    </location>
</feature>
<protein>
    <submittedName>
        <fullName evidence="3">5'-methylthioadenosine phosphorylase</fullName>
    </submittedName>
</protein>